<comment type="caution">
    <text evidence="9">The sequence shown here is derived from an EMBL/GenBank/DDBJ whole genome shotgun (WGS) entry which is preliminary data.</text>
</comment>
<feature type="domain" description="PAS" evidence="7">
    <location>
        <begin position="319"/>
        <end position="391"/>
    </location>
</feature>
<dbReference type="SMART" id="SM00091">
    <property type="entry name" value="PAS"/>
    <property type="match status" value="3"/>
</dbReference>
<protein>
    <recommendedName>
        <fullName evidence="2">histidine kinase</fullName>
        <ecNumber evidence="2">2.7.13.3</ecNumber>
    </recommendedName>
</protein>
<dbReference type="CDD" id="cd00082">
    <property type="entry name" value="HisKA"/>
    <property type="match status" value="1"/>
</dbReference>
<dbReference type="SUPFAM" id="SSF55781">
    <property type="entry name" value="GAF domain-like"/>
    <property type="match status" value="1"/>
</dbReference>
<dbReference type="InterPro" id="IPR003018">
    <property type="entry name" value="GAF"/>
</dbReference>
<dbReference type="InterPro" id="IPR001610">
    <property type="entry name" value="PAC"/>
</dbReference>
<evidence type="ECO:0000313" key="10">
    <source>
        <dbReference type="Proteomes" id="UP000268094"/>
    </source>
</evidence>
<keyword evidence="10" id="KW-1185">Reference proteome</keyword>
<evidence type="ECO:0000313" key="9">
    <source>
        <dbReference type="EMBL" id="RKG83331.1"/>
    </source>
</evidence>
<dbReference type="PANTHER" id="PTHR43304:SF1">
    <property type="entry name" value="PAC DOMAIN-CONTAINING PROTEIN"/>
    <property type="match status" value="1"/>
</dbReference>
<dbReference type="Pfam" id="PF08448">
    <property type="entry name" value="PAS_4"/>
    <property type="match status" value="1"/>
</dbReference>
<evidence type="ECO:0000256" key="4">
    <source>
        <dbReference type="ARBA" id="ARBA00022679"/>
    </source>
</evidence>
<evidence type="ECO:0000256" key="3">
    <source>
        <dbReference type="ARBA" id="ARBA00022553"/>
    </source>
</evidence>
<dbReference type="CDD" id="cd00130">
    <property type="entry name" value="PAS"/>
    <property type="match status" value="2"/>
</dbReference>
<feature type="domain" description="Histidine kinase" evidence="6">
    <location>
        <begin position="744"/>
        <end position="960"/>
    </location>
</feature>
<dbReference type="AlphaFoldDB" id="A0A3A8IYD4"/>
<keyword evidence="3" id="KW-0597">Phosphoprotein</keyword>
<dbReference type="InterPro" id="IPR036890">
    <property type="entry name" value="HATPase_C_sf"/>
</dbReference>
<dbReference type="Pfam" id="PF01590">
    <property type="entry name" value="GAF"/>
    <property type="match status" value="1"/>
</dbReference>
<dbReference type="InterPro" id="IPR052162">
    <property type="entry name" value="Sensor_kinase/Photoreceptor"/>
</dbReference>
<dbReference type="PRINTS" id="PR00344">
    <property type="entry name" value="BCTRLSENSOR"/>
</dbReference>
<dbReference type="CDD" id="cd00075">
    <property type="entry name" value="HATPase"/>
    <property type="match status" value="1"/>
</dbReference>
<dbReference type="Gene3D" id="1.10.287.130">
    <property type="match status" value="1"/>
</dbReference>
<dbReference type="SUPFAM" id="SSF55785">
    <property type="entry name" value="PYP-like sensor domain (PAS domain)"/>
    <property type="match status" value="3"/>
</dbReference>
<dbReference type="SMART" id="SM00086">
    <property type="entry name" value="PAC"/>
    <property type="match status" value="2"/>
</dbReference>
<feature type="domain" description="PAC" evidence="8">
    <location>
        <begin position="395"/>
        <end position="447"/>
    </location>
</feature>
<dbReference type="Gene3D" id="2.10.70.100">
    <property type="match status" value="1"/>
</dbReference>
<dbReference type="Pfam" id="PF08447">
    <property type="entry name" value="PAS_3"/>
    <property type="match status" value="2"/>
</dbReference>
<evidence type="ECO:0000259" key="7">
    <source>
        <dbReference type="PROSITE" id="PS50112"/>
    </source>
</evidence>
<dbReference type="EC" id="2.7.13.3" evidence="2"/>
<comment type="catalytic activity">
    <reaction evidence="1">
        <text>ATP + protein L-histidine = ADP + protein N-phospho-L-histidine.</text>
        <dbReference type="EC" id="2.7.13.3"/>
    </reaction>
</comment>
<gene>
    <name evidence="9" type="ORF">D7V88_24175</name>
</gene>
<feature type="domain" description="PAC" evidence="8">
    <location>
        <begin position="678"/>
        <end position="733"/>
    </location>
</feature>
<evidence type="ECO:0000256" key="5">
    <source>
        <dbReference type="ARBA" id="ARBA00022777"/>
    </source>
</evidence>
<dbReference type="PROSITE" id="PS50112">
    <property type="entry name" value="PAS"/>
    <property type="match status" value="2"/>
</dbReference>
<dbReference type="SMART" id="SM00387">
    <property type="entry name" value="HATPase_c"/>
    <property type="match status" value="1"/>
</dbReference>
<sequence>MNLIADLIEANLEILVRRFVEETRGWESSQGLKASEIITTLPEYLRTVALICRHGPTPERLETRKRLEEVHINLRLRVGATQEDATDEYTLLGRLIPRLWDDAGPEHKPAASDLQCLFQQLEDAMDHVVVLFSGYSMEDRQREKRFLRQLDALAPQALGAHEDAQARLQPLIDTVIRALEAAGAELFLVERGSTMMVAIADPVRDVPHAGRRRADARGPSFLGRVARSEEPLVLAQAHGLTDAEREGLGNEGWSTLLGLRLWPHGELMGVLCVGFAEARPVPPQTKRFMETLVEYLSGILDRALLMGKLHEAHEQLATSETRYRLAAQAASDSVWDWDLTTQEVTWSGGVRDLLGFTPEETGPTADWWVGRIHPEDRERVEHGIHAAIHGTQARWQDEYRFLNRRGDAVRVLDTGVITRDAQGRGVRMVGAMQDITARRKTEAGRELLLQEAQTARVQANTELSRLNTLLHQAPVALGILRGPTHIVELANARILELWGRTLQQVLHRPLLEALPEVRGQGIQKLLDGVLTTGEPYVGNEVRVRLARAPGGMLEDAYFNFVYQPLLGAECSIEGILIVATDVTDGVRARQRTEALAATLHASEERLRLALAAVDMGSWDVNPLTGEASWDPRFRAMLGLPAEGELSLAEAMQFVHEEDRAKVEQAMAEANMPGGTGEYACEFRVRPPTGDGAKVRWLSGRGQVHFRPDGRPARFVGTALDVTERKREEEAARQRAEFERYLVGIVSHDLRNPLNAITLGTASLLRRDELNERATKAVLRIQASAERAVRMIRDLLDFTQARLGGGIPVQCQDLDLATVVRQVMEEVQMNFPERVLQTSMPGHEARGCWDPDRMAQVLTNLLGNALKYSPEGTPVMVRVQGTEREVLLEVHNAGDPIPPDMLCRLFQPMQRGAPGMDLTTRSVGLGLYIVQHIVQAHGGTIAVSSSKEAGTTFTVKLPRDGARQATRG</sequence>
<dbReference type="InterPro" id="IPR004358">
    <property type="entry name" value="Sig_transdc_His_kin-like_C"/>
</dbReference>
<keyword evidence="5" id="KW-0418">Kinase</keyword>
<dbReference type="InterPro" id="IPR000014">
    <property type="entry name" value="PAS"/>
</dbReference>
<dbReference type="InterPro" id="IPR000700">
    <property type="entry name" value="PAS-assoc_C"/>
</dbReference>
<reference evidence="10" key="1">
    <citation type="submission" date="2018-09" db="EMBL/GenBank/DDBJ databases">
        <authorList>
            <person name="Livingstone P.G."/>
            <person name="Whitworth D.E."/>
        </authorList>
    </citation>
    <scope>NUCLEOTIDE SEQUENCE [LARGE SCALE GENOMIC DNA]</scope>
    <source>
        <strain evidence="10">CA054A</strain>
    </source>
</reference>
<dbReference type="OrthoDB" id="5522855at2"/>
<dbReference type="Gene3D" id="3.30.450.20">
    <property type="entry name" value="PAS domain"/>
    <property type="match status" value="3"/>
</dbReference>
<dbReference type="RefSeq" id="WP_120543007.1">
    <property type="nucleotide sequence ID" value="NZ_RAVZ01000181.1"/>
</dbReference>
<evidence type="ECO:0000259" key="8">
    <source>
        <dbReference type="PROSITE" id="PS50113"/>
    </source>
</evidence>
<dbReference type="InterPro" id="IPR035965">
    <property type="entry name" value="PAS-like_dom_sf"/>
</dbReference>
<dbReference type="PROSITE" id="PS50113">
    <property type="entry name" value="PAC"/>
    <property type="match status" value="2"/>
</dbReference>
<dbReference type="PANTHER" id="PTHR43304">
    <property type="entry name" value="PHYTOCHROME-LIKE PROTEIN CPH1"/>
    <property type="match status" value="1"/>
</dbReference>
<dbReference type="InterPro" id="IPR029016">
    <property type="entry name" value="GAF-like_dom_sf"/>
</dbReference>
<dbReference type="Gene3D" id="3.30.450.40">
    <property type="match status" value="1"/>
</dbReference>
<dbReference type="SUPFAM" id="SSF55874">
    <property type="entry name" value="ATPase domain of HSP90 chaperone/DNA topoisomerase II/histidine kinase"/>
    <property type="match status" value="1"/>
</dbReference>
<dbReference type="FunFam" id="3.30.565.10:FF:000006">
    <property type="entry name" value="Sensor histidine kinase WalK"/>
    <property type="match status" value="1"/>
</dbReference>
<dbReference type="SMART" id="SM00065">
    <property type="entry name" value="GAF"/>
    <property type="match status" value="1"/>
</dbReference>
<dbReference type="Proteomes" id="UP000268094">
    <property type="component" value="Unassembled WGS sequence"/>
</dbReference>
<dbReference type="Gene3D" id="3.30.565.10">
    <property type="entry name" value="Histidine kinase-like ATPase, C-terminal domain"/>
    <property type="match status" value="1"/>
</dbReference>
<dbReference type="GO" id="GO:0000155">
    <property type="term" value="F:phosphorelay sensor kinase activity"/>
    <property type="evidence" value="ECO:0007669"/>
    <property type="project" value="InterPro"/>
</dbReference>
<feature type="domain" description="PAS" evidence="7">
    <location>
        <begin position="602"/>
        <end position="674"/>
    </location>
</feature>
<dbReference type="InterPro" id="IPR013656">
    <property type="entry name" value="PAS_4"/>
</dbReference>
<name>A0A3A8IYD4_9BACT</name>
<proteinExistence type="predicted"/>
<keyword evidence="4" id="KW-0808">Transferase</keyword>
<organism evidence="9 10">
    <name type="scientific">Corallococcus terminator</name>
    <dbReference type="NCBI Taxonomy" id="2316733"/>
    <lineage>
        <taxon>Bacteria</taxon>
        <taxon>Pseudomonadati</taxon>
        <taxon>Myxococcota</taxon>
        <taxon>Myxococcia</taxon>
        <taxon>Myxococcales</taxon>
        <taxon>Cystobacterineae</taxon>
        <taxon>Myxococcaceae</taxon>
        <taxon>Corallococcus</taxon>
    </lineage>
</organism>
<dbReference type="InterPro" id="IPR013655">
    <property type="entry name" value="PAS_fold_3"/>
</dbReference>
<accession>A0A3A8IYD4</accession>
<dbReference type="SUPFAM" id="SSF47384">
    <property type="entry name" value="Homodimeric domain of signal transducing histidine kinase"/>
    <property type="match status" value="1"/>
</dbReference>
<evidence type="ECO:0000256" key="1">
    <source>
        <dbReference type="ARBA" id="ARBA00000085"/>
    </source>
</evidence>
<dbReference type="SMART" id="SM00388">
    <property type="entry name" value="HisKA"/>
    <property type="match status" value="1"/>
</dbReference>
<dbReference type="InterPro" id="IPR003661">
    <property type="entry name" value="HisK_dim/P_dom"/>
</dbReference>
<dbReference type="NCBIfam" id="TIGR00229">
    <property type="entry name" value="sensory_box"/>
    <property type="match status" value="2"/>
</dbReference>
<dbReference type="PROSITE" id="PS50109">
    <property type="entry name" value="HIS_KIN"/>
    <property type="match status" value="1"/>
</dbReference>
<dbReference type="Pfam" id="PF00512">
    <property type="entry name" value="HisKA"/>
    <property type="match status" value="1"/>
</dbReference>
<dbReference type="Pfam" id="PF02518">
    <property type="entry name" value="HATPase_c"/>
    <property type="match status" value="1"/>
</dbReference>
<evidence type="ECO:0000259" key="6">
    <source>
        <dbReference type="PROSITE" id="PS50109"/>
    </source>
</evidence>
<dbReference type="InterPro" id="IPR005467">
    <property type="entry name" value="His_kinase_dom"/>
</dbReference>
<dbReference type="EMBL" id="RAVZ01000181">
    <property type="protein sequence ID" value="RKG83331.1"/>
    <property type="molecule type" value="Genomic_DNA"/>
</dbReference>
<evidence type="ECO:0000256" key="2">
    <source>
        <dbReference type="ARBA" id="ARBA00012438"/>
    </source>
</evidence>
<dbReference type="InterPro" id="IPR036097">
    <property type="entry name" value="HisK_dim/P_sf"/>
</dbReference>
<dbReference type="InterPro" id="IPR003594">
    <property type="entry name" value="HATPase_dom"/>
</dbReference>